<comment type="caution">
    <text evidence="1">The sequence shown here is derived from an EMBL/GenBank/DDBJ whole genome shotgun (WGS) entry which is preliminary data.</text>
</comment>
<feature type="non-terminal residue" evidence="1">
    <location>
        <position position="125"/>
    </location>
</feature>
<dbReference type="OrthoDB" id="3253684at2759"/>
<evidence type="ECO:0000313" key="1">
    <source>
        <dbReference type="EMBL" id="KNE87115.1"/>
    </source>
</evidence>
<protein>
    <submittedName>
        <fullName evidence="1">Uncharacterized protein</fullName>
    </submittedName>
</protein>
<name>A0A0L0UJK7_9BASI</name>
<dbReference type="PANTHER" id="PTHR33096">
    <property type="entry name" value="CXC2 DOMAIN-CONTAINING PROTEIN"/>
    <property type="match status" value="1"/>
</dbReference>
<dbReference type="AlphaFoldDB" id="A0A0L0UJK7"/>
<evidence type="ECO:0000313" key="2">
    <source>
        <dbReference type="Proteomes" id="UP000054564"/>
    </source>
</evidence>
<sequence length="125" mass="13967">MGLDLVQATLRLTDTQKLAHGTCPACFGPNSRTGLHRLASVSDRLILSLDGNFQLRHHKRAGRQSAPRVTPDIFVYPTELEAVKEYITQQERLHKIAKKADKCADSHKAGNDVRNETTWKACDDT</sequence>
<keyword evidence="2" id="KW-1185">Reference proteome</keyword>
<dbReference type="PANTHER" id="PTHR33096:SF1">
    <property type="entry name" value="CXC1-LIKE CYSTEINE CLUSTER ASSOCIATED WITH KDZ TRANSPOSASES DOMAIN-CONTAINING PROTEIN"/>
    <property type="match status" value="1"/>
</dbReference>
<dbReference type="EMBL" id="AJIL01006677">
    <property type="protein sequence ID" value="KNE87115.1"/>
    <property type="molecule type" value="Genomic_DNA"/>
</dbReference>
<accession>A0A0L0UJK7</accession>
<gene>
    <name evidence="1" type="ORF">PSTG_19509</name>
</gene>
<dbReference type="Proteomes" id="UP000054564">
    <property type="component" value="Unassembled WGS sequence"/>
</dbReference>
<organism evidence="1 2">
    <name type="scientific">Puccinia striiformis f. sp. tritici PST-78</name>
    <dbReference type="NCBI Taxonomy" id="1165861"/>
    <lineage>
        <taxon>Eukaryota</taxon>
        <taxon>Fungi</taxon>
        <taxon>Dikarya</taxon>
        <taxon>Basidiomycota</taxon>
        <taxon>Pucciniomycotina</taxon>
        <taxon>Pucciniomycetes</taxon>
        <taxon>Pucciniales</taxon>
        <taxon>Pucciniaceae</taxon>
        <taxon>Puccinia</taxon>
    </lineage>
</organism>
<dbReference type="InterPro" id="IPR040521">
    <property type="entry name" value="KDZ"/>
</dbReference>
<dbReference type="Pfam" id="PF18758">
    <property type="entry name" value="KDZ"/>
    <property type="match status" value="1"/>
</dbReference>
<reference evidence="2" key="1">
    <citation type="submission" date="2014-03" db="EMBL/GenBank/DDBJ databases">
        <title>The Genome Sequence of Puccinia striiformis f. sp. tritici PST-78.</title>
        <authorList>
            <consortium name="The Broad Institute Genome Sequencing Platform"/>
            <person name="Cuomo C."/>
            <person name="Hulbert S."/>
            <person name="Chen X."/>
            <person name="Walker B."/>
            <person name="Young S.K."/>
            <person name="Zeng Q."/>
            <person name="Gargeya S."/>
            <person name="Fitzgerald M."/>
            <person name="Haas B."/>
            <person name="Abouelleil A."/>
            <person name="Alvarado L."/>
            <person name="Arachchi H.M."/>
            <person name="Berlin A.M."/>
            <person name="Chapman S.B."/>
            <person name="Goldberg J."/>
            <person name="Griggs A."/>
            <person name="Gujja S."/>
            <person name="Hansen M."/>
            <person name="Howarth C."/>
            <person name="Imamovic A."/>
            <person name="Larimer J."/>
            <person name="McCowan C."/>
            <person name="Montmayeur A."/>
            <person name="Murphy C."/>
            <person name="Neiman D."/>
            <person name="Pearson M."/>
            <person name="Priest M."/>
            <person name="Roberts A."/>
            <person name="Saif S."/>
            <person name="Shea T."/>
            <person name="Sisk P."/>
            <person name="Sykes S."/>
            <person name="Wortman J."/>
            <person name="Nusbaum C."/>
            <person name="Birren B."/>
        </authorList>
    </citation>
    <scope>NUCLEOTIDE SEQUENCE [LARGE SCALE GENOMIC DNA]</scope>
    <source>
        <strain evidence="2">race PST-78</strain>
    </source>
</reference>
<proteinExistence type="predicted"/>
<dbReference type="STRING" id="1165861.A0A0L0UJK7"/>